<feature type="domain" description="Cytochrome c" evidence="13">
    <location>
        <begin position="150"/>
        <end position="292"/>
    </location>
</feature>
<keyword evidence="10" id="KW-0349">Heme</keyword>
<organism evidence="14 15">
    <name type="scientific">Iningainema tapete BLCC-T55</name>
    <dbReference type="NCBI Taxonomy" id="2748662"/>
    <lineage>
        <taxon>Bacteria</taxon>
        <taxon>Bacillati</taxon>
        <taxon>Cyanobacteriota</taxon>
        <taxon>Cyanophyceae</taxon>
        <taxon>Nostocales</taxon>
        <taxon>Scytonemataceae</taxon>
        <taxon>Iningainema tapete</taxon>
    </lineage>
</organism>
<dbReference type="InterPro" id="IPR009056">
    <property type="entry name" value="Cyt_c-like_dom"/>
</dbReference>
<comment type="caution">
    <text evidence="14">The sequence shown here is derived from an EMBL/GenBank/DDBJ whole genome shotgun (WGS) entry which is preliminary data.</text>
</comment>
<evidence type="ECO:0000256" key="2">
    <source>
        <dbReference type="ARBA" id="ARBA00004141"/>
    </source>
</evidence>
<dbReference type="GO" id="GO:0020037">
    <property type="term" value="F:heme binding"/>
    <property type="evidence" value="ECO:0007669"/>
    <property type="project" value="InterPro"/>
</dbReference>
<dbReference type="GO" id="GO:0016020">
    <property type="term" value="C:membrane"/>
    <property type="evidence" value="ECO:0007669"/>
    <property type="project" value="UniProtKB-SubCell"/>
</dbReference>
<dbReference type="AlphaFoldDB" id="A0A8J6XM94"/>
<evidence type="ECO:0000313" key="14">
    <source>
        <dbReference type="EMBL" id="MBD2775481.1"/>
    </source>
</evidence>
<dbReference type="RefSeq" id="WP_190833937.1">
    <property type="nucleotide sequence ID" value="NZ_CAWPPI010000082.1"/>
</dbReference>
<evidence type="ECO:0000313" key="15">
    <source>
        <dbReference type="Proteomes" id="UP000629098"/>
    </source>
</evidence>
<dbReference type="EC" id="2.7.13.3" evidence="3"/>
<dbReference type="CDD" id="cd06225">
    <property type="entry name" value="HAMP"/>
    <property type="match status" value="1"/>
</dbReference>
<keyword evidence="6 10" id="KW-0479">Metal-binding</keyword>
<dbReference type="PROSITE" id="PS50885">
    <property type="entry name" value="HAMP"/>
    <property type="match status" value="1"/>
</dbReference>
<dbReference type="GO" id="GO:0046872">
    <property type="term" value="F:metal ion binding"/>
    <property type="evidence" value="ECO:0007669"/>
    <property type="project" value="UniProtKB-KW"/>
</dbReference>
<evidence type="ECO:0000256" key="6">
    <source>
        <dbReference type="ARBA" id="ARBA00022723"/>
    </source>
</evidence>
<comment type="subcellular location">
    <subcellularLocation>
        <location evidence="2">Membrane</location>
        <topology evidence="2">Multi-pass membrane protein</topology>
    </subcellularLocation>
</comment>
<dbReference type="EMBL" id="JACXAE010000082">
    <property type="protein sequence ID" value="MBD2775481.1"/>
    <property type="molecule type" value="Genomic_DNA"/>
</dbReference>
<dbReference type="SUPFAM" id="SSF158472">
    <property type="entry name" value="HAMP domain-like"/>
    <property type="match status" value="1"/>
</dbReference>
<name>A0A8J6XM94_9CYAN</name>
<keyword evidence="4" id="KW-0597">Phosphoprotein</keyword>
<dbReference type="SMART" id="SM00304">
    <property type="entry name" value="HAMP"/>
    <property type="match status" value="1"/>
</dbReference>
<evidence type="ECO:0000256" key="4">
    <source>
        <dbReference type="ARBA" id="ARBA00022553"/>
    </source>
</evidence>
<gene>
    <name evidence="14" type="ORF">ICL16_26340</name>
</gene>
<dbReference type="GO" id="GO:0009055">
    <property type="term" value="F:electron transfer activity"/>
    <property type="evidence" value="ECO:0007669"/>
    <property type="project" value="InterPro"/>
</dbReference>
<comment type="catalytic activity">
    <reaction evidence="1">
        <text>ATP + protein L-histidine = ADP + protein N-phospho-L-histidine.</text>
        <dbReference type="EC" id="2.7.13.3"/>
    </reaction>
</comment>
<dbReference type="GO" id="GO:0004673">
    <property type="term" value="F:protein histidine kinase activity"/>
    <property type="evidence" value="ECO:0007669"/>
    <property type="project" value="UniProtKB-EC"/>
</dbReference>
<keyword evidence="15" id="KW-1185">Reference proteome</keyword>
<keyword evidence="7" id="KW-0418">Kinase</keyword>
<dbReference type="GO" id="GO:0007165">
    <property type="term" value="P:signal transduction"/>
    <property type="evidence" value="ECO:0007669"/>
    <property type="project" value="InterPro"/>
</dbReference>
<dbReference type="Gene3D" id="6.10.340.10">
    <property type="match status" value="1"/>
</dbReference>
<evidence type="ECO:0000256" key="1">
    <source>
        <dbReference type="ARBA" id="ARBA00000085"/>
    </source>
</evidence>
<keyword evidence="8 10" id="KW-0408">Iron</keyword>
<keyword evidence="11" id="KW-1133">Transmembrane helix</keyword>
<keyword evidence="9 11" id="KW-0472">Membrane</keyword>
<proteinExistence type="predicted"/>
<feature type="domain" description="HAMP" evidence="12">
    <location>
        <begin position="248"/>
        <end position="300"/>
    </location>
</feature>
<protein>
    <recommendedName>
        <fullName evidence="3">histidine kinase</fullName>
        <ecNumber evidence="3">2.7.13.3</ecNumber>
    </recommendedName>
</protein>
<reference evidence="14" key="1">
    <citation type="submission" date="2020-09" db="EMBL/GenBank/DDBJ databases">
        <title>Iningainema tapete sp. nov. (Scytonemataceae, Cyanobacteria) from greenhouses in central Florida (USA) produces two types of nodularin with biosynthetic potential for microcystin-LR and anabaenopeptins.</title>
        <authorList>
            <person name="Berthold D.E."/>
            <person name="Lefler F.W."/>
            <person name="Huang I.-S."/>
            <person name="Abdulla H."/>
            <person name="Zimba P.V."/>
            <person name="Laughinghouse H.D. IV."/>
        </authorList>
    </citation>
    <scope>NUCLEOTIDE SEQUENCE</scope>
    <source>
        <strain evidence="14">BLCCT55</strain>
    </source>
</reference>
<evidence type="ECO:0000256" key="10">
    <source>
        <dbReference type="PROSITE-ProRule" id="PRU00433"/>
    </source>
</evidence>
<keyword evidence="5" id="KW-0808">Transferase</keyword>
<keyword evidence="11" id="KW-0812">Transmembrane</keyword>
<dbReference type="PANTHER" id="PTHR45528:SF9">
    <property type="entry name" value="SENSOR HISTIDINE KINASE YBDK"/>
    <property type="match status" value="1"/>
</dbReference>
<dbReference type="Pfam" id="PF11845">
    <property type="entry name" value="Tll0287-like"/>
    <property type="match status" value="1"/>
</dbReference>
<evidence type="ECO:0000256" key="9">
    <source>
        <dbReference type="ARBA" id="ARBA00023136"/>
    </source>
</evidence>
<evidence type="ECO:0000256" key="5">
    <source>
        <dbReference type="ARBA" id="ARBA00022679"/>
    </source>
</evidence>
<sequence>MLGIVSEKLNNLALAQKLTLILLLIFVLGITFSGFALANTLNYKARSEITSNTLLLLQTLNSVRYYTNSEVSSQLEARTSSEAFLPQIVPAYSSRRVFEILRKNNKSYEEFLYKEAMLNPTNIKDRADSFEEKIIQNFIQDKNLKETSGFRSFAGEKYFYVARPSIITDATCLRCHSTPEVAPKEMIKIYGDKNGMGWNLNEVLGAQIVSVPTSEVLQKANQSLNMVMSIVTIIFGLAIFVSNFWVRRYVVRPIKRVVHVAEAVSTGDMTADFEKASNDEVGSLVEAFTRMKLSLLMAIRKLEKYRTENRESNDRY</sequence>
<dbReference type="InterPro" id="IPR050398">
    <property type="entry name" value="HssS/ArlS-like"/>
</dbReference>
<evidence type="ECO:0000256" key="8">
    <source>
        <dbReference type="ARBA" id="ARBA00023004"/>
    </source>
</evidence>
<dbReference type="PROSITE" id="PS51007">
    <property type="entry name" value="CYTC"/>
    <property type="match status" value="1"/>
</dbReference>
<evidence type="ECO:0000259" key="13">
    <source>
        <dbReference type="PROSITE" id="PS51007"/>
    </source>
</evidence>
<dbReference type="Pfam" id="PF00672">
    <property type="entry name" value="HAMP"/>
    <property type="match status" value="1"/>
</dbReference>
<evidence type="ECO:0000256" key="3">
    <source>
        <dbReference type="ARBA" id="ARBA00012438"/>
    </source>
</evidence>
<dbReference type="Proteomes" id="UP000629098">
    <property type="component" value="Unassembled WGS sequence"/>
</dbReference>
<dbReference type="PANTHER" id="PTHR45528">
    <property type="entry name" value="SENSOR HISTIDINE KINASE CPXA"/>
    <property type="match status" value="1"/>
</dbReference>
<accession>A0A8J6XM94</accession>
<dbReference type="InterPro" id="IPR003660">
    <property type="entry name" value="HAMP_dom"/>
</dbReference>
<evidence type="ECO:0000256" key="7">
    <source>
        <dbReference type="ARBA" id="ARBA00022777"/>
    </source>
</evidence>
<feature type="transmembrane region" description="Helical" evidence="11">
    <location>
        <begin position="226"/>
        <end position="246"/>
    </location>
</feature>
<evidence type="ECO:0000256" key="11">
    <source>
        <dbReference type="SAM" id="Phobius"/>
    </source>
</evidence>
<evidence type="ECO:0000259" key="12">
    <source>
        <dbReference type="PROSITE" id="PS50885"/>
    </source>
</evidence>
<dbReference type="InterPro" id="IPR021796">
    <property type="entry name" value="Tll0287-like_dom"/>
</dbReference>